<proteinExistence type="predicted"/>
<reference evidence="2" key="1">
    <citation type="submission" date="2019-12" db="EMBL/GenBank/DDBJ databases">
        <authorList>
            <person name="Cremers G."/>
        </authorList>
    </citation>
    <scope>NUCLEOTIDE SEQUENCE</scope>
    <source>
        <strain evidence="2">Mbul2</strain>
        <plasmid evidence="2">1</plasmid>
    </source>
</reference>
<keyword evidence="2" id="KW-0614">Plasmid</keyword>
<feature type="region of interest" description="Disordered" evidence="1">
    <location>
        <begin position="260"/>
        <end position="312"/>
    </location>
</feature>
<feature type="region of interest" description="Disordered" evidence="1">
    <location>
        <begin position="210"/>
        <end position="242"/>
    </location>
</feature>
<evidence type="ECO:0000256" key="1">
    <source>
        <dbReference type="SAM" id="MobiDB-lite"/>
    </source>
</evidence>
<dbReference type="AlphaFoldDB" id="A0A679JV50"/>
<geneLocation type="plasmid" evidence="2">
    <name>1</name>
</geneLocation>
<feature type="region of interest" description="Disordered" evidence="1">
    <location>
        <begin position="100"/>
        <end position="125"/>
    </location>
</feature>
<sequence length="444" mass="46378">MAADREPYIPDSPCRRVGRCLALLAGILILALVQPGSAEAQIKVRKADCYVEADGRIAINGVCEFLTDARSYGTGGFRLATYENGYLRYGVVVAVTSPGSGTATWNETPGGKPDEGPSEAVTSGGACWTGPRTRTCAWKIGEGRPGFAGGGVAPAPGIGAPRTADCLIEVRGAARIDGPCQFRVDAGQDGASGFEVRSYARGGLDFIARLTRDPRDPQKATASWNERPGAPQATAPLGTLAPKGPCWEGAEARLCVWQAGQPRDASDRPGTDQGRAPPAETPPAETARPASPPVPRDNAGTGAETGETPPGMVLKLTFKGRCESLVVDGEDITASCAPTARNSSTTGSARAEFVFGTTDDREVSFLASAKGWVESGTLRQPIDEVMYEERGQSLLVKAKGVCEMPNPMGGPVVITCSAQTSNSTYTVRFRTDGGKPVLERSSPG</sequence>
<feature type="compositionally biased region" description="Low complexity" evidence="1">
    <location>
        <begin position="299"/>
        <end position="311"/>
    </location>
</feature>
<evidence type="ECO:0000313" key="2">
    <source>
        <dbReference type="EMBL" id="CAA2138810.1"/>
    </source>
</evidence>
<dbReference type="RefSeq" id="WP_339159887.1">
    <property type="nucleotide sequence ID" value="NZ_LR743510.1"/>
</dbReference>
<organism evidence="2">
    <name type="scientific">Methylobacterium bullatum</name>
    <dbReference type="NCBI Taxonomy" id="570505"/>
    <lineage>
        <taxon>Bacteria</taxon>
        <taxon>Pseudomonadati</taxon>
        <taxon>Pseudomonadota</taxon>
        <taxon>Alphaproteobacteria</taxon>
        <taxon>Hyphomicrobiales</taxon>
        <taxon>Methylobacteriaceae</taxon>
        <taxon>Methylobacterium</taxon>
    </lineage>
</organism>
<accession>A0A679JV50</accession>
<name>A0A679JV50_9HYPH</name>
<protein>
    <submittedName>
        <fullName evidence="2">Uncharacterized protein</fullName>
    </submittedName>
</protein>
<dbReference type="EMBL" id="LR743510">
    <property type="protein sequence ID" value="CAA2138810.1"/>
    <property type="molecule type" value="Genomic_DNA"/>
</dbReference>
<gene>
    <name evidence="2" type="ORF">MBLL_01324</name>
</gene>
<feature type="compositionally biased region" description="Low complexity" evidence="1">
    <location>
        <begin position="275"/>
        <end position="289"/>
    </location>
</feature>